<protein>
    <recommendedName>
        <fullName evidence="3">SnoaL-like protein</fullName>
    </recommendedName>
</protein>
<keyword evidence="2" id="KW-1185">Reference proteome</keyword>
<dbReference type="SUPFAM" id="SSF54427">
    <property type="entry name" value="NTF2-like"/>
    <property type="match status" value="1"/>
</dbReference>
<accession>A0ABP5HTI3</accession>
<dbReference type="EMBL" id="BAAANS010000003">
    <property type="protein sequence ID" value="GAA2086349.1"/>
    <property type="molecule type" value="Genomic_DNA"/>
</dbReference>
<comment type="caution">
    <text evidence="1">The sequence shown here is derived from an EMBL/GenBank/DDBJ whole genome shotgun (WGS) entry which is preliminary data.</text>
</comment>
<name>A0ABP5HTI3_9ACTN</name>
<reference evidence="2" key="1">
    <citation type="journal article" date="2019" name="Int. J. Syst. Evol. Microbiol.">
        <title>The Global Catalogue of Microorganisms (GCM) 10K type strain sequencing project: providing services to taxonomists for standard genome sequencing and annotation.</title>
        <authorList>
            <consortium name="The Broad Institute Genomics Platform"/>
            <consortium name="The Broad Institute Genome Sequencing Center for Infectious Disease"/>
            <person name="Wu L."/>
            <person name="Ma J."/>
        </authorList>
    </citation>
    <scope>NUCLEOTIDE SEQUENCE [LARGE SCALE GENOMIC DNA]</scope>
    <source>
        <strain evidence="2">JCM 14559</strain>
    </source>
</reference>
<dbReference type="Proteomes" id="UP001500897">
    <property type="component" value="Unassembled WGS sequence"/>
</dbReference>
<sequence>MSTLKDAVDDLFNNRRLPAHEAVDRHFAPAFRQRVDGSWVDRAGFLARVVRLREAVERAEVTVLDEFADGSGYAERHVVELVDRAGGRTVQEVYVFARRDPDGRFVRIEETAVTLPGAPADHGPTDHGPTDPR</sequence>
<evidence type="ECO:0000313" key="1">
    <source>
        <dbReference type="EMBL" id="GAA2086349.1"/>
    </source>
</evidence>
<evidence type="ECO:0000313" key="2">
    <source>
        <dbReference type="Proteomes" id="UP001500897"/>
    </source>
</evidence>
<dbReference type="Gene3D" id="3.10.450.50">
    <property type="match status" value="1"/>
</dbReference>
<gene>
    <name evidence="1" type="ORF">GCM10009759_07010</name>
</gene>
<evidence type="ECO:0008006" key="3">
    <source>
        <dbReference type="Google" id="ProtNLM"/>
    </source>
</evidence>
<dbReference type="RefSeq" id="WP_344550210.1">
    <property type="nucleotide sequence ID" value="NZ_BAAANS010000003.1"/>
</dbReference>
<organism evidence="1 2">
    <name type="scientific">Kitasatospora saccharophila</name>
    <dbReference type="NCBI Taxonomy" id="407973"/>
    <lineage>
        <taxon>Bacteria</taxon>
        <taxon>Bacillati</taxon>
        <taxon>Actinomycetota</taxon>
        <taxon>Actinomycetes</taxon>
        <taxon>Kitasatosporales</taxon>
        <taxon>Streptomycetaceae</taxon>
        <taxon>Kitasatospora</taxon>
    </lineage>
</organism>
<proteinExistence type="predicted"/>
<dbReference type="InterPro" id="IPR032710">
    <property type="entry name" value="NTF2-like_dom_sf"/>
</dbReference>